<organism evidence="2">
    <name type="scientific">Capitella teleta</name>
    <name type="common">Polychaete worm</name>
    <dbReference type="NCBI Taxonomy" id="283909"/>
    <lineage>
        <taxon>Eukaryota</taxon>
        <taxon>Metazoa</taxon>
        <taxon>Spiralia</taxon>
        <taxon>Lophotrochozoa</taxon>
        <taxon>Annelida</taxon>
        <taxon>Polychaeta</taxon>
        <taxon>Sedentaria</taxon>
        <taxon>Scolecida</taxon>
        <taxon>Capitellidae</taxon>
        <taxon>Capitella</taxon>
    </lineage>
</organism>
<evidence type="ECO:0000313" key="4">
    <source>
        <dbReference type="Proteomes" id="UP000014760"/>
    </source>
</evidence>
<accession>R7TP83</accession>
<evidence type="ECO:0000256" key="1">
    <source>
        <dbReference type="SAM" id="MobiDB-lite"/>
    </source>
</evidence>
<dbReference type="Proteomes" id="UP000014760">
    <property type="component" value="Unassembled WGS sequence"/>
</dbReference>
<evidence type="ECO:0000313" key="2">
    <source>
        <dbReference type="EMBL" id="ELT95708.1"/>
    </source>
</evidence>
<reference evidence="3" key="3">
    <citation type="submission" date="2015-06" db="UniProtKB">
        <authorList>
            <consortium name="EnsemblMetazoa"/>
        </authorList>
    </citation>
    <scope>IDENTIFICATION</scope>
</reference>
<dbReference type="OrthoDB" id="289721at2759"/>
<evidence type="ECO:0000313" key="3">
    <source>
        <dbReference type="EnsemblMetazoa" id="CapteP197389"/>
    </source>
</evidence>
<gene>
    <name evidence="2" type="ORF">CAPTEDRAFT_197389</name>
</gene>
<keyword evidence="4" id="KW-1185">Reference proteome</keyword>
<reference evidence="4" key="1">
    <citation type="submission" date="2012-12" db="EMBL/GenBank/DDBJ databases">
        <authorList>
            <person name="Hellsten U."/>
            <person name="Grimwood J."/>
            <person name="Chapman J.A."/>
            <person name="Shapiro H."/>
            <person name="Aerts A."/>
            <person name="Otillar R.P."/>
            <person name="Terry A.Y."/>
            <person name="Boore J.L."/>
            <person name="Simakov O."/>
            <person name="Marletaz F."/>
            <person name="Cho S.-J."/>
            <person name="Edsinger-Gonzales E."/>
            <person name="Havlak P."/>
            <person name="Kuo D.-H."/>
            <person name="Larsson T."/>
            <person name="Lv J."/>
            <person name="Arendt D."/>
            <person name="Savage R."/>
            <person name="Osoegawa K."/>
            <person name="de Jong P."/>
            <person name="Lindberg D.R."/>
            <person name="Seaver E.C."/>
            <person name="Weisblat D.A."/>
            <person name="Putnam N.H."/>
            <person name="Grigoriev I.V."/>
            <person name="Rokhsar D.S."/>
        </authorList>
    </citation>
    <scope>NUCLEOTIDE SEQUENCE</scope>
    <source>
        <strain evidence="4">I ESC-2004</strain>
    </source>
</reference>
<reference evidence="2 4" key="2">
    <citation type="journal article" date="2013" name="Nature">
        <title>Insights into bilaterian evolution from three spiralian genomes.</title>
        <authorList>
            <person name="Simakov O."/>
            <person name="Marletaz F."/>
            <person name="Cho S.J."/>
            <person name="Edsinger-Gonzales E."/>
            <person name="Havlak P."/>
            <person name="Hellsten U."/>
            <person name="Kuo D.H."/>
            <person name="Larsson T."/>
            <person name="Lv J."/>
            <person name="Arendt D."/>
            <person name="Savage R."/>
            <person name="Osoegawa K."/>
            <person name="de Jong P."/>
            <person name="Grimwood J."/>
            <person name="Chapman J.A."/>
            <person name="Shapiro H."/>
            <person name="Aerts A."/>
            <person name="Otillar R.P."/>
            <person name="Terry A.Y."/>
            <person name="Boore J.L."/>
            <person name="Grigoriev I.V."/>
            <person name="Lindberg D.R."/>
            <person name="Seaver E.C."/>
            <person name="Weisblat D.A."/>
            <person name="Putnam N.H."/>
            <person name="Rokhsar D.S."/>
        </authorList>
    </citation>
    <scope>NUCLEOTIDE SEQUENCE</scope>
    <source>
        <strain evidence="2 4">I ESC-2004</strain>
    </source>
</reference>
<protein>
    <submittedName>
        <fullName evidence="2 3">Uncharacterized protein</fullName>
    </submittedName>
</protein>
<dbReference type="HOGENOM" id="CLU_1564382_0_0_1"/>
<proteinExistence type="predicted"/>
<name>R7TP83_CAPTE</name>
<sequence length="171" mass="18834">MSESIQTESTRISVSGNEADEEDDDCAFFPDTRNADVVSMATDEAPNSSEAILPDLTPSSSSRWSDDVLHTLDTQSSIVDGLLTEIYDRWHFHPIDSDTFTESSVISDAFCGHRSDCSVSNIPGFEQRHAARLHRAFLETKGISQSGIFLGNGCHSNRSENPHADRTNELL</sequence>
<dbReference type="EnsemblMetazoa" id="CapteT197389">
    <property type="protein sequence ID" value="CapteP197389"/>
    <property type="gene ID" value="CapteG197389"/>
</dbReference>
<feature type="region of interest" description="Disordered" evidence="1">
    <location>
        <begin position="1"/>
        <end position="26"/>
    </location>
</feature>
<dbReference type="AlphaFoldDB" id="R7TP83"/>
<dbReference type="EMBL" id="KB309044">
    <property type="protein sequence ID" value="ELT95708.1"/>
    <property type="molecule type" value="Genomic_DNA"/>
</dbReference>
<feature type="compositionally biased region" description="Polar residues" evidence="1">
    <location>
        <begin position="1"/>
        <end position="16"/>
    </location>
</feature>
<dbReference type="EMBL" id="AMQN01002390">
    <property type="status" value="NOT_ANNOTATED_CDS"/>
    <property type="molecule type" value="Genomic_DNA"/>
</dbReference>